<evidence type="ECO:0000256" key="9">
    <source>
        <dbReference type="SAM" id="Phobius"/>
    </source>
</evidence>
<dbReference type="CDD" id="cd06582">
    <property type="entry name" value="TM_PBP1_LivH_like"/>
    <property type="match status" value="1"/>
</dbReference>
<gene>
    <name evidence="10" type="ORF">K1W69_03920</name>
</gene>
<keyword evidence="5" id="KW-0029">Amino-acid transport</keyword>
<dbReference type="EMBL" id="JAICBX010000001">
    <property type="protein sequence ID" value="MBW8636326.1"/>
    <property type="molecule type" value="Genomic_DNA"/>
</dbReference>
<sequence length="290" mass="31241">METSDVIQLALIGISQGCGYALVAIGFVFIYRATEIINFAHGELMMLGAFMVLTFAQIWGLNFWLSACLGILSLGVFGYLLDAVVMRRIVGESQAIIFILTVAIALMLRSLAGIIWGWSPRSLDVPFMQDVQIGGIVLGMDRIAIILGTILLCALLYWFFSRTRTGLAIQASSQSQLAAYYSRIPVKRLISVVWAIAAMVAAVAGLMMAPVTQVDTGMSAFGIKAFAGAVVGGFGSIPGALLGCLLIGLAEPFLDFFFPAFKGVYAYIIMLVVLFIRPEGLIPQTFAKKV</sequence>
<keyword evidence="4 9" id="KW-0812">Transmembrane</keyword>
<dbReference type="GO" id="GO:0022857">
    <property type="term" value="F:transmembrane transporter activity"/>
    <property type="evidence" value="ECO:0007669"/>
    <property type="project" value="InterPro"/>
</dbReference>
<feature type="transmembrane region" description="Helical" evidence="9">
    <location>
        <begin position="6"/>
        <end position="31"/>
    </location>
</feature>
<dbReference type="AlphaFoldDB" id="A0AAE2ZHD2"/>
<dbReference type="PANTHER" id="PTHR11795:SF451">
    <property type="entry name" value="ABC TRANSPORTER PERMEASE PROTEIN"/>
    <property type="match status" value="1"/>
</dbReference>
<keyword evidence="11" id="KW-1185">Reference proteome</keyword>
<evidence type="ECO:0000313" key="10">
    <source>
        <dbReference type="EMBL" id="MBW8636326.1"/>
    </source>
</evidence>
<comment type="caution">
    <text evidence="10">The sequence shown here is derived from an EMBL/GenBank/DDBJ whole genome shotgun (WGS) entry which is preliminary data.</text>
</comment>
<dbReference type="GO" id="GO:0006865">
    <property type="term" value="P:amino acid transport"/>
    <property type="evidence" value="ECO:0007669"/>
    <property type="project" value="UniProtKB-KW"/>
</dbReference>
<feature type="transmembrane region" description="Helical" evidence="9">
    <location>
        <begin position="256"/>
        <end position="276"/>
    </location>
</feature>
<dbReference type="InterPro" id="IPR001851">
    <property type="entry name" value="ABC_transp_permease"/>
</dbReference>
<evidence type="ECO:0000256" key="3">
    <source>
        <dbReference type="ARBA" id="ARBA00022475"/>
    </source>
</evidence>
<reference evidence="10" key="1">
    <citation type="submission" date="2021-08" db="EMBL/GenBank/DDBJ databases">
        <title>Hoeflea bacterium WL0058 sp. nov., isolated from the sediment.</title>
        <authorList>
            <person name="Wang L."/>
            <person name="Zhang D."/>
        </authorList>
    </citation>
    <scope>NUCLEOTIDE SEQUENCE</scope>
    <source>
        <strain evidence="10">WL0058</strain>
    </source>
</reference>
<keyword evidence="2" id="KW-0813">Transport</keyword>
<keyword evidence="6 9" id="KW-1133">Transmembrane helix</keyword>
<organism evidence="10 11">
    <name type="scientific">Flavimaribacter sediminis</name>
    <dbReference type="NCBI Taxonomy" id="2865987"/>
    <lineage>
        <taxon>Bacteria</taxon>
        <taxon>Pseudomonadati</taxon>
        <taxon>Pseudomonadota</taxon>
        <taxon>Alphaproteobacteria</taxon>
        <taxon>Hyphomicrobiales</taxon>
        <taxon>Rhizobiaceae</taxon>
        <taxon>Flavimaribacter</taxon>
    </lineage>
</organism>
<feature type="transmembrane region" description="Helical" evidence="9">
    <location>
        <begin position="139"/>
        <end position="160"/>
    </location>
</feature>
<keyword evidence="3" id="KW-1003">Cell membrane</keyword>
<feature type="transmembrane region" description="Helical" evidence="9">
    <location>
        <begin position="38"/>
        <end position="58"/>
    </location>
</feature>
<dbReference type="Proteomes" id="UP001196509">
    <property type="component" value="Unassembled WGS sequence"/>
</dbReference>
<protein>
    <submittedName>
        <fullName evidence="10">Branched-chain amino acid ABC transporter permease</fullName>
    </submittedName>
</protein>
<comment type="subcellular location">
    <subcellularLocation>
        <location evidence="1">Cell membrane</location>
        <topology evidence="1">Multi-pass membrane protein</topology>
    </subcellularLocation>
</comment>
<feature type="transmembrane region" description="Helical" evidence="9">
    <location>
        <begin position="97"/>
        <end position="119"/>
    </location>
</feature>
<evidence type="ECO:0000313" key="11">
    <source>
        <dbReference type="Proteomes" id="UP001196509"/>
    </source>
</evidence>
<feature type="transmembrane region" description="Helical" evidence="9">
    <location>
        <begin position="221"/>
        <end position="249"/>
    </location>
</feature>
<dbReference type="GO" id="GO:0005886">
    <property type="term" value="C:plasma membrane"/>
    <property type="evidence" value="ECO:0007669"/>
    <property type="project" value="UniProtKB-SubCell"/>
</dbReference>
<dbReference type="PANTHER" id="PTHR11795">
    <property type="entry name" value="BRANCHED-CHAIN AMINO ACID TRANSPORT SYSTEM PERMEASE PROTEIN LIVH"/>
    <property type="match status" value="1"/>
</dbReference>
<name>A0AAE2ZHD2_9HYPH</name>
<evidence type="ECO:0000256" key="8">
    <source>
        <dbReference type="ARBA" id="ARBA00037998"/>
    </source>
</evidence>
<evidence type="ECO:0000256" key="7">
    <source>
        <dbReference type="ARBA" id="ARBA00023136"/>
    </source>
</evidence>
<dbReference type="InterPro" id="IPR052157">
    <property type="entry name" value="BCAA_transport_permease"/>
</dbReference>
<proteinExistence type="inferred from homology"/>
<accession>A0AAE2ZHD2</accession>
<feature type="transmembrane region" description="Helical" evidence="9">
    <location>
        <begin position="189"/>
        <end position="209"/>
    </location>
</feature>
<evidence type="ECO:0000256" key="5">
    <source>
        <dbReference type="ARBA" id="ARBA00022970"/>
    </source>
</evidence>
<evidence type="ECO:0000256" key="1">
    <source>
        <dbReference type="ARBA" id="ARBA00004651"/>
    </source>
</evidence>
<evidence type="ECO:0000256" key="2">
    <source>
        <dbReference type="ARBA" id="ARBA00022448"/>
    </source>
</evidence>
<keyword evidence="7 9" id="KW-0472">Membrane</keyword>
<dbReference type="RefSeq" id="WP_220227019.1">
    <property type="nucleotide sequence ID" value="NZ_JAICBX010000001.1"/>
</dbReference>
<comment type="similarity">
    <text evidence="8">Belongs to the binding-protein-dependent transport system permease family. LivHM subfamily.</text>
</comment>
<feature type="transmembrane region" description="Helical" evidence="9">
    <location>
        <begin position="64"/>
        <end position="85"/>
    </location>
</feature>
<evidence type="ECO:0000256" key="6">
    <source>
        <dbReference type="ARBA" id="ARBA00022989"/>
    </source>
</evidence>
<dbReference type="Pfam" id="PF02653">
    <property type="entry name" value="BPD_transp_2"/>
    <property type="match status" value="1"/>
</dbReference>
<evidence type="ECO:0000256" key="4">
    <source>
        <dbReference type="ARBA" id="ARBA00022692"/>
    </source>
</evidence>